<protein>
    <submittedName>
        <fullName evidence="1">Uncharacterized protein</fullName>
    </submittedName>
</protein>
<evidence type="ECO:0000313" key="2">
    <source>
        <dbReference type="Proteomes" id="UP000662314"/>
    </source>
</evidence>
<evidence type="ECO:0000313" key="1">
    <source>
        <dbReference type="EMBL" id="MBH8575486.1"/>
    </source>
</evidence>
<name>A0A8J7LFR6_9NOST</name>
<organism evidence="1 2">
    <name type="scientific">Dendronalium phyllosphericum CENA369</name>
    <dbReference type="NCBI Taxonomy" id="1725256"/>
    <lineage>
        <taxon>Bacteria</taxon>
        <taxon>Bacillati</taxon>
        <taxon>Cyanobacteriota</taxon>
        <taxon>Cyanophyceae</taxon>
        <taxon>Nostocales</taxon>
        <taxon>Nostocaceae</taxon>
        <taxon>Dendronalium</taxon>
        <taxon>Dendronalium phyllosphericum</taxon>
    </lineage>
</organism>
<accession>A0A8J7LFR6</accession>
<dbReference type="AlphaFoldDB" id="A0A8J7LFR6"/>
<dbReference type="EMBL" id="JAECZA010000154">
    <property type="protein sequence ID" value="MBH8575486.1"/>
    <property type="molecule type" value="Genomic_DNA"/>
</dbReference>
<dbReference type="Proteomes" id="UP000662314">
    <property type="component" value="Unassembled WGS sequence"/>
</dbReference>
<sequence length="155" mass="17128">MRTKNLVSSLTLGVALTAIPVVSSYGTEKQTPNLYELEGENVKVTYSTTSFDGKPRLDYEEQQRKLQFVGDEIRTEKVEIGTLVTVTLYQKRDSGSATFSLLLPPVSLTKSNESKIATQGITTFSRFSKIYESNHGQTKFYTITPLSGTAKAVAF</sequence>
<keyword evidence="2" id="KW-1185">Reference proteome</keyword>
<reference evidence="1 2" key="1">
    <citation type="journal article" date="2021" name="Int. J. Syst. Evol. Microbiol.">
        <title>Amazonocrinis nigriterrae gen. nov., sp. nov., Atlanticothrix silvestris gen. nov., sp. nov. and Dendronalium phyllosphericum gen. nov., sp. nov., nostocacean cyanobacteria from Brazilian environments.</title>
        <authorList>
            <person name="Alvarenga D.O."/>
            <person name="Andreote A.P.D."/>
            <person name="Branco L.H.Z."/>
            <person name="Delbaje E."/>
            <person name="Cruz R.B."/>
            <person name="Varani A.M."/>
            <person name="Fiore M.F."/>
        </authorList>
    </citation>
    <scope>NUCLEOTIDE SEQUENCE [LARGE SCALE GENOMIC DNA]</scope>
    <source>
        <strain evidence="1 2">CENA369</strain>
    </source>
</reference>
<gene>
    <name evidence="1" type="ORF">I8752_21225</name>
</gene>
<comment type="caution">
    <text evidence="1">The sequence shown here is derived from an EMBL/GenBank/DDBJ whole genome shotgun (WGS) entry which is preliminary data.</text>
</comment>
<proteinExistence type="predicted"/>
<dbReference type="RefSeq" id="WP_214434266.1">
    <property type="nucleotide sequence ID" value="NZ_CAWPUQ010000062.1"/>
</dbReference>